<comment type="caution">
    <text evidence="2">The sequence shown here is derived from an EMBL/GenBank/DDBJ whole genome shotgun (WGS) entry which is preliminary data.</text>
</comment>
<keyword evidence="3" id="KW-1185">Reference proteome</keyword>
<name>A0AAE1NWU6_9EUCA</name>
<feature type="compositionally biased region" description="Basic and acidic residues" evidence="1">
    <location>
        <begin position="26"/>
        <end position="47"/>
    </location>
</feature>
<dbReference type="EMBL" id="JAWZYT010003576">
    <property type="protein sequence ID" value="KAK4297744.1"/>
    <property type="molecule type" value="Genomic_DNA"/>
</dbReference>
<sequence>MGRIGERRNGGMGRIGEWGKTGKGRIGGDKAGKGRIGGDKAGKDRGGQGRGGAALILPYSCLNSHPNPPYLTPAITPPPLPGNPYPLSTPYSSPSLATPTPCPVTIHTPLLALPGNPNPLSYLTIHTPLLTLPGYPNTTSLLTLPIPYTLSTSCTLFTSIVHLCSIVI</sequence>
<proteinExistence type="predicted"/>
<evidence type="ECO:0000313" key="2">
    <source>
        <dbReference type="EMBL" id="KAK4297744.1"/>
    </source>
</evidence>
<protein>
    <submittedName>
        <fullName evidence="2">Uncharacterized protein</fullName>
    </submittedName>
</protein>
<reference evidence="2" key="1">
    <citation type="submission" date="2023-11" db="EMBL/GenBank/DDBJ databases">
        <title>Genome assemblies of two species of porcelain crab, Petrolisthes cinctipes and Petrolisthes manimaculis (Anomura: Porcellanidae).</title>
        <authorList>
            <person name="Angst P."/>
        </authorList>
    </citation>
    <scope>NUCLEOTIDE SEQUENCE</scope>
    <source>
        <strain evidence="2">PB745_02</strain>
        <tissue evidence="2">Gill</tissue>
    </source>
</reference>
<gene>
    <name evidence="2" type="ORF">Pmani_029862</name>
</gene>
<organism evidence="2 3">
    <name type="scientific">Petrolisthes manimaculis</name>
    <dbReference type="NCBI Taxonomy" id="1843537"/>
    <lineage>
        <taxon>Eukaryota</taxon>
        <taxon>Metazoa</taxon>
        <taxon>Ecdysozoa</taxon>
        <taxon>Arthropoda</taxon>
        <taxon>Crustacea</taxon>
        <taxon>Multicrustacea</taxon>
        <taxon>Malacostraca</taxon>
        <taxon>Eumalacostraca</taxon>
        <taxon>Eucarida</taxon>
        <taxon>Decapoda</taxon>
        <taxon>Pleocyemata</taxon>
        <taxon>Anomura</taxon>
        <taxon>Galatheoidea</taxon>
        <taxon>Porcellanidae</taxon>
        <taxon>Petrolisthes</taxon>
    </lineage>
</organism>
<feature type="region of interest" description="Disordered" evidence="1">
    <location>
        <begin position="1"/>
        <end position="49"/>
    </location>
</feature>
<dbReference type="Proteomes" id="UP001292094">
    <property type="component" value="Unassembled WGS sequence"/>
</dbReference>
<evidence type="ECO:0000256" key="1">
    <source>
        <dbReference type="SAM" id="MobiDB-lite"/>
    </source>
</evidence>
<evidence type="ECO:0000313" key="3">
    <source>
        <dbReference type="Proteomes" id="UP001292094"/>
    </source>
</evidence>
<dbReference type="AlphaFoldDB" id="A0AAE1NWU6"/>
<accession>A0AAE1NWU6</accession>
<feature type="compositionally biased region" description="Gly residues" evidence="1">
    <location>
        <begin position="10"/>
        <end position="25"/>
    </location>
</feature>